<dbReference type="Proteomes" id="UP001177021">
    <property type="component" value="Unassembled WGS sequence"/>
</dbReference>
<protein>
    <submittedName>
        <fullName evidence="1">Uncharacterized protein</fullName>
    </submittedName>
</protein>
<comment type="caution">
    <text evidence="1">The sequence shown here is derived from an EMBL/GenBank/DDBJ whole genome shotgun (WGS) entry which is preliminary data.</text>
</comment>
<name>A0ACB0JZ03_TRIPR</name>
<evidence type="ECO:0000313" key="2">
    <source>
        <dbReference type="Proteomes" id="UP001177021"/>
    </source>
</evidence>
<proteinExistence type="predicted"/>
<reference evidence="1" key="1">
    <citation type="submission" date="2023-10" db="EMBL/GenBank/DDBJ databases">
        <authorList>
            <person name="Rodriguez Cubillos JULIANA M."/>
            <person name="De Vega J."/>
        </authorList>
    </citation>
    <scope>NUCLEOTIDE SEQUENCE</scope>
</reference>
<evidence type="ECO:0000313" key="1">
    <source>
        <dbReference type="EMBL" id="CAJ2648790.1"/>
    </source>
</evidence>
<sequence length="880" mass="98845">MMMFKTYQQQQQCLLFLFLFCFLCFCSVSTRAASSSRFSIKHGDFIRDKEGEVLVSDGFNFVMGFFGFENSSSRYVGIWYYNIPDSQAIWVANRNQPINGKGGSFTISTNGNLVIIDGNKKQIWSTNVSVTHNNKNNSEAVLGDDGNLVLSNGNDVLWQSFENPTDTYVPGMKVPVNGKKKSFFFTSWKSSTDPSEGNHTMGVDPEGLPPQIVVWEGERRIWRSGYWDGRIFNGVDMTGSFLHGFVLNWDGNGRSFVYNDNEFKINGTSTVRFQIGWDGIEREFIWNQNEKRWSQIQQGPHNQCEVYNYCGDFAACELSVSGSAICNCLQGFEQKDKKHWSSGCERITALKGDQRNGNDTRANNVGEDSFFDSRSMKLPDFASVVDTEDCKGSCLGNASCTAYAQVIGIGCMIWYRDLVDIQHFKRGGSTLHIRLAHSDLGDGGKNNRIMIVIISTVLSGLICLGIMVCLVWRYKRKLKVLPIVSSASCCNDSDVLPVLDARKSTEMSAEISGPVELGLEGNQLSGAELPFYNFSCMSVATNNFSEENKLGQGGFGPVYKGKLPSGEEIAVKRLSRRSGQGLEEFKNEMMLIAKLQHRNLVRLMGCSIQGDEKLLVYEFIWCVSCINPAHLFSEFMPNIFLTNLSFSCKLRADPIRQTQLDWARRYEIIEGVARGLLYLHRDSRLRIIHRDLKASNILLDENMNPKISDFGLARIFGGNQSEANTARVVGTYGYMSPEYAMEGLFSVKSDVYSFGVLLLEILSGRRNTSFRHSDDSSLIGYAWNLWNDRRAMELVDPCIRDSIPKNKILRCIQIGMLCVQDSAAQRPNMANVVLMLESEAKTLPIPTQPLITSMRYEDREFNMDGLDVSNDLTVTVLVGR</sequence>
<gene>
    <name evidence="1" type="ORF">MILVUS5_LOCUS17060</name>
</gene>
<dbReference type="EMBL" id="CASHSV030000109">
    <property type="protein sequence ID" value="CAJ2648790.1"/>
    <property type="molecule type" value="Genomic_DNA"/>
</dbReference>
<organism evidence="1 2">
    <name type="scientific">Trifolium pratense</name>
    <name type="common">Red clover</name>
    <dbReference type="NCBI Taxonomy" id="57577"/>
    <lineage>
        <taxon>Eukaryota</taxon>
        <taxon>Viridiplantae</taxon>
        <taxon>Streptophyta</taxon>
        <taxon>Embryophyta</taxon>
        <taxon>Tracheophyta</taxon>
        <taxon>Spermatophyta</taxon>
        <taxon>Magnoliopsida</taxon>
        <taxon>eudicotyledons</taxon>
        <taxon>Gunneridae</taxon>
        <taxon>Pentapetalae</taxon>
        <taxon>rosids</taxon>
        <taxon>fabids</taxon>
        <taxon>Fabales</taxon>
        <taxon>Fabaceae</taxon>
        <taxon>Papilionoideae</taxon>
        <taxon>50 kb inversion clade</taxon>
        <taxon>NPAAA clade</taxon>
        <taxon>Hologalegina</taxon>
        <taxon>IRL clade</taxon>
        <taxon>Trifolieae</taxon>
        <taxon>Trifolium</taxon>
    </lineage>
</organism>
<keyword evidence="2" id="KW-1185">Reference proteome</keyword>
<accession>A0ACB0JZ03</accession>